<name>A0ABT3BU93_9PSED</name>
<dbReference type="RefSeq" id="WP_263943044.1">
    <property type="nucleotide sequence ID" value="NZ_JAFGZD010000006.1"/>
</dbReference>
<proteinExistence type="predicted"/>
<organism evidence="1 2">
    <name type="scientific">Pseudomonas capsici</name>
    <dbReference type="NCBI Taxonomy" id="2810614"/>
    <lineage>
        <taxon>Bacteria</taxon>
        <taxon>Pseudomonadati</taxon>
        <taxon>Pseudomonadota</taxon>
        <taxon>Gammaproteobacteria</taxon>
        <taxon>Pseudomonadales</taxon>
        <taxon>Pseudomonadaceae</taxon>
        <taxon>Pseudomonas</taxon>
    </lineage>
</organism>
<evidence type="ECO:0000313" key="1">
    <source>
        <dbReference type="EMBL" id="MCV4376429.1"/>
    </source>
</evidence>
<accession>A0ABT3BU93</accession>
<reference evidence="1 2" key="1">
    <citation type="submission" date="2022-10" db="EMBL/GenBank/DDBJ databases">
        <title>Characterization of Pseudomonas capsici strains from pepper and tomato in Georgia.</title>
        <authorList>
            <person name="Zhao M."/>
            <person name="Dutta B."/>
        </authorList>
    </citation>
    <scope>NUCLEOTIDE SEQUENCE [LARGE SCALE GENOMIC DNA]</scope>
    <source>
        <strain evidence="1 2">Pc20-5</strain>
    </source>
</reference>
<dbReference type="Proteomes" id="UP001207294">
    <property type="component" value="Unassembled WGS sequence"/>
</dbReference>
<protein>
    <submittedName>
        <fullName evidence="1">Uncharacterized protein</fullName>
    </submittedName>
</protein>
<keyword evidence="2" id="KW-1185">Reference proteome</keyword>
<comment type="caution">
    <text evidence="1">The sequence shown here is derived from an EMBL/GenBank/DDBJ whole genome shotgun (WGS) entry which is preliminary data.</text>
</comment>
<dbReference type="GeneID" id="93564417"/>
<evidence type="ECO:0000313" key="2">
    <source>
        <dbReference type="Proteomes" id="UP001207294"/>
    </source>
</evidence>
<sequence length="44" mass="5085">MYSKMDTFRPSNAASFDQPCKVTIDIEFITVSYDDAGQTWQYRG</sequence>
<gene>
    <name evidence="1" type="ORF">OH718_07440</name>
</gene>
<dbReference type="EMBL" id="JAOXML010000004">
    <property type="protein sequence ID" value="MCV4376429.1"/>
    <property type="molecule type" value="Genomic_DNA"/>
</dbReference>